<dbReference type="Proteomes" id="UP000504637">
    <property type="component" value="Unplaced"/>
</dbReference>
<dbReference type="OrthoDB" id="18915at2759"/>
<dbReference type="GO" id="GO:0071108">
    <property type="term" value="P:protein K48-linked deubiquitination"/>
    <property type="evidence" value="ECO:0007669"/>
    <property type="project" value="TreeGrafter"/>
</dbReference>
<dbReference type="PANTHER" id="PTHR12931:SF15">
    <property type="entry name" value="UBIQUITIN THIOESTERASE OTUBAIN-LIKE"/>
    <property type="match status" value="1"/>
</dbReference>
<reference evidence="10" key="1">
    <citation type="submission" date="2020-01" db="EMBL/GenBank/DDBJ databases">
        <authorList>
            <consortium name="DOE Joint Genome Institute"/>
            <person name="Haridas S."/>
            <person name="Albert R."/>
            <person name="Binder M."/>
            <person name="Bloem J."/>
            <person name="Labutti K."/>
            <person name="Salamov A."/>
            <person name="Andreopoulos B."/>
            <person name="Baker S.E."/>
            <person name="Barry K."/>
            <person name="Bills G."/>
            <person name="Bluhm B.H."/>
            <person name="Cannon C."/>
            <person name="Castanera R."/>
            <person name="Culley D.E."/>
            <person name="Daum C."/>
            <person name="Ezra D."/>
            <person name="Gonzalez J.B."/>
            <person name="Henrissat B."/>
            <person name="Kuo A."/>
            <person name="Liang C."/>
            <person name="Lipzen A."/>
            <person name="Lutzoni F."/>
            <person name="Magnuson J."/>
            <person name="Mondo S."/>
            <person name="Nolan M."/>
            <person name="Ohm R."/>
            <person name="Pangilinan J."/>
            <person name="Park H.-J."/>
            <person name="Ramirez L."/>
            <person name="Alfaro M."/>
            <person name="Sun H."/>
            <person name="Tritt A."/>
            <person name="Yoshinaga Y."/>
            <person name="Zwiers L.-H."/>
            <person name="Turgeon B.G."/>
            <person name="Goodwin S.B."/>
            <person name="Spatafora J.W."/>
            <person name="Crous P.W."/>
            <person name="Grigoriev I.V."/>
        </authorList>
    </citation>
    <scope>NUCLEOTIDE SEQUENCE</scope>
    <source>
        <strain evidence="10">CBS 342.82</strain>
    </source>
</reference>
<dbReference type="InterPro" id="IPR042468">
    <property type="entry name" value="Peptidase_C65_otubain_sub1"/>
</dbReference>
<evidence type="ECO:0000259" key="8">
    <source>
        <dbReference type="PROSITE" id="PS50802"/>
    </source>
</evidence>
<dbReference type="GO" id="GO:0004843">
    <property type="term" value="F:cysteine-type deubiquitinase activity"/>
    <property type="evidence" value="ECO:0007669"/>
    <property type="project" value="UniProtKB-EC"/>
</dbReference>
<comment type="catalytic activity">
    <reaction evidence="1">
        <text>Thiol-dependent hydrolysis of ester, thioester, amide, peptide and isopeptide bonds formed by the C-terminal Gly of ubiquitin (a 76-residue protein attached to proteins as an intracellular targeting signal).</text>
        <dbReference type="EC" id="3.4.19.12"/>
    </reaction>
</comment>
<accession>A0A6J3LTS3</accession>
<dbReference type="InterPro" id="IPR038765">
    <property type="entry name" value="Papain-like_cys_pep_sf"/>
</dbReference>
<feature type="region of interest" description="Disordered" evidence="7">
    <location>
        <begin position="127"/>
        <end position="153"/>
    </location>
</feature>
<evidence type="ECO:0000256" key="3">
    <source>
        <dbReference type="ARBA" id="ARBA00022670"/>
    </source>
</evidence>
<dbReference type="InterPro" id="IPR003323">
    <property type="entry name" value="OTU_dom"/>
</dbReference>
<reference evidence="10" key="3">
    <citation type="submission" date="2025-08" db="UniProtKB">
        <authorList>
            <consortium name="RefSeq"/>
        </authorList>
    </citation>
    <scope>IDENTIFICATION</scope>
    <source>
        <strain evidence="10">CBS 342.82</strain>
    </source>
</reference>
<dbReference type="EC" id="3.4.19.12" evidence="2"/>
<feature type="domain" description="OTU" evidence="8">
    <location>
        <begin position="245"/>
        <end position="450"/>
    </location>
</feature>
<evidence type="ECO:0000256" key="2">
    <source>
        <dbReference type="ARBA" id="ARBA00012759"/>
    </source>
</evidence>
<dbReference type="GO" id="GO:0005634">
    <property type="term" value="C:nucleus"/>
    <property type="evidence" value="ECO:0007669"/>
    <property type="project" value="TreeGrafter"/>
</dbReference>
<name>A0A6J3LTS3_9PEZI</name>
<dbReference type="GeneID" id="54361242"/>
<protein>
    <recommendedName>
        <fullName evidence="2">ubiquitinyl hydrolase 1</fullName>
        <ecNumber evidence="2">3.4.19.12</ecNumber>
    </recommendedName>
</protein>
<dbReference type="Gene3D" id="3.30.200.60">
    <property type="entry name" value="Peptidase C65 Otubain, subdomain 1"/>
    <property type="match status" value="1"/>
</dbReference>
<feature type="compositionally biased region" description="Low complexity" evidence="7">
    <location>
        <begin position="138"/>
        <end position="149"/>
    </location>
</feature>
<dbReference type="RefSeq" id="XP_033456227.1">
    <property type="nucleotide sequence ID" value="XM_033603442.1"/>
</dbReference>
<dbReference type="Gene3D" id="1.20.1300.20">
    <property type="entry name" value="Peptidase C65 Otubain, subdomain 2"/>
    <property type="match status" value="1"/>
</dbReference>
<reference evidence="10" key="2">
    <citation type="submission" date="2020-04" db="EMBL/GenBank/DDBJ databases">
        <authorList>
            <consortium name="NCBI Genome Project"/>
        </authorList>
    </citation>
    <scope>NUCLEOTIDE SEQUENCE</scope>
    <source>
        <strain evidence="10">CBS 342.82</strain>
    </source>
</reference>
<evidence type="ECO:0000313" key="10">
    <source>
        <dbReference type="RefSeq" id="XP_033456227.1"/>
    </source>
</evidence>
<gene>
    <name evidence="10" type="ORF">K489DRAFT_373642</name>
</gene>
<dbReference type="InterPro" id="IPR042467">
    <property type="entry name" value="Peptidase_C65_otubain_sub2"/>
</dbReference>
<keyword evidence="9" id="KW-1185">Reference proteome</keyword>
<evidence type="ECO:0000256" key="7">
    <source>
        <dbReference type="SAM" id="MobiDB-lite"/>
    </source>
</evidence>
<dbReference type="InterPro" id="IPR019400">
    <property type="entry name" value="Peptidase_C65_otubain"/>
</dbReference>
<dbReference type="SUPFAM" id="SSF54001">
    <property type="entry name" value="Cysteine proteinases"/>
    <property type="match status" value="1"/>
</dbReference>
<evidence type="ECO:0000256" key="1">
    <source>
        <dbReference type="ARBA" id="ARBA00000707"/>
    </source>
</evidence>
<dbReference type="CDD" id="cd22749">
    <property type="entry name" value="Otubain_C65"/>
    <property type="match status" value="1"/>
</dbReference>
<evidence type="ECO:0000256" key="4">
    <source>
        <dbReference type="ARBA" id="ARBA00022786"/>
    </source>
</evidence>
<keyword evidence="4" id="KW-0833">Ubl conjugation pathway</keyword>
<evidence type="ECO:0000256" key="5">
    <source>
        <dbReference type="ARBA" id="ARBA00022801"/>
    </source>
</evidence>
<dbReference type="PANTHER" id="PTHR12931">
    <property type="entry name" value="UBIQUITIN THIOLESTERASE PROTEIN OTUB"/>
    <property type="match status" value="1"/>
</dbReference>
<dbReference type="AlphaFoldDB" id="A0A6J3LTS3"/>
<dbReference type="Pfam" id="PF10275">
    <property type="entry name" value="Peptidase_C65"/>
    <property type="match status" value="1"/>
</dbReference>
<proteinExistence type="predicted"/>
<dbReference type="GO" id="GO:0043130">
    <property type="term" value="F:ubiquitin binding"/>
    <property type="evidence" value="ECO:0007669"/>
    <property type="project" value="TreeGrafter"/>
</dbReference>
<keyword evidence="3" id="KW-0645">Protease</keyword>
<evidence type="ECO:0000313" key="9">
    <source>
        <dbReference type="Proteomes" id="UP000504637"/>
    </source>
</evidence>
<organism evidence="10">
    <name type="scientific">Dissoconium aciculare CBS 342.82</name>
    <dbReference type="NCBI Taxonomy" id="1314786"/>
    <lineage>
        <taxon>Eukaryota</taxon>
        <taxon>Fungi</taxon>
        <taxon>Dikarya</taxon>
        <taxon>Ascomycota</taxon>
        <taxon>Pezizomycotina</taxon>
        <taxon>Dothideomycetes</taxon>
        <taxon>Dothideomycetidae</taxon>
        <taxon>Mycosphaerellales</taxon>
        <taxon>Dissoconiaceae</taxon>
        <taxon>Dissoconium</taxon>
    </lineage>
</organism>
<dbReference type="PROSITE" id="PS50802">
    <property type="entry name" value="OTU"/>
    <property type="match status" value="1"/>
</dbReference>
<keyword evidence="5" id="KW-0378">Hydrolase</keyword>
<keyword evidence="6" id="KW-0788">Thiol protease</keyword>
<sequence length="711" mass="78788">MMNFCSGGPGLMPSYEQPFPSAFDQRQQQVSHFIASPSAYYPHDISTGSVAAVGSWDIYRGGYPINFRSGAPPQAFHLPVEQPLPPARLVPAGLPIRSHHLRANHSKRRQTPAAPYSAPAVTNLAQRQARRVGGGGSNNSSSNGNINTSALTRRPQTVVPIQPSTFPQQLHMMAEETRPVDSVPFYDGTGTLDDLQNFSNSQRYEPELTGPLVGQLQPSTAITTEYAAADPVYQTKTAALPQKYSHYRTVRGDGKCGWRAVAFGYFEALIRQNSVTTFEEEEARMCLLRSIVQDAGTSSEVCDDFFEEAIDLLKKLAKSLATGTAENLLLDTFNNEGVQEYLVFCMKLLTASWIKTHEADYAPYMEEVQTVHQFCEYIETIDSEMDHQSLHALHKILLSPIDIVLEVHYLDRSEGTEVNTHQWELDAGLAPMGHVRLLYRPGHYDILYKQEDINNNMAQSMPIETYLQYVSPSNDFADVPIMHMGNNFINDSLSNLNADINAPVDGVNVLFDIPGMSLMNGKAQNWFNLNNDFPLQSGLLSSDPVQALPAVPASTQDLDLRSLPMFQPAELETSFVQAYQPLPPSHHVCEVKASAPPLPPPTHMPAELALHTAPAANISQPPTPCQRVTFRDPFRKSVVQYKHENDTMPALKIRQAPLRTKQMLQSPCSEAHFQNPEFQPITYDPSNPDASEGQHGGSVAISRAGRRQSHK</sequence>
<feature type="region of interest" description="Disordered" evidence="7">
    <location>
        <begin position="677"/>
        <end position="711"/>
    </location>
</feature>
<dbReference type="GO" id="GO:0006508">
    <property type="term" value="P:proteolysis"/>
    <property type="evidence" value="ECO:0007669"/>
    <property type="project" value="UniProtKB-KW"/>
</dbReference>
<evidence type="ECO:0000256" key="6">
    <source>
        <dbReference type="ARBA" id="ARBA00022807"/>
    </source>
</evidence>